<dbReference type="EMBL" id="JAAMPI010000672">
    <property type="protein sequence ID" value="KAF4629479.1"/>
    <property type="molecule type" value="Genomic_DNA"/>
</dbReference>
<feature type="region of interest" description="Disordered" evidence="1">
    <location>
        <begin position="127"/>
        <end position="148"/>
    </location>
</feature>
<reference evidence="2 3" key="1">
    <citation type="submission" date="2020-03" db="EMBL/GenBank/DDBJ databases">
        <title>Draft Genome Sequence of Cudoniella acicularis.</title>
        <authorList>
            <person name="Buettner E."/>
            <person name="Kellner H."/>
        </authorList>
    </citation>
    <scope>NUCLEOTIDE SEQUENCE [LARGE SCALE GENOMIC DNA]</scope>
    <source>
        <strain evidence="2 3">DSM 108380</strain>
    </source>
</reference>
<comment type="caution">
    <text evidence="2">The sequence shown here is derived from an EMBL/GenBank/DDBJ whole genome shotgun (WGS) entry which is preliminary data.</text>
</comment>
<dbReference type="OrthoDB" id="5946976at2759"/>
<organism evidence="2 3">
    <name type="scientific">Cudoniella acicularis</name>
    <dbReference type="NCBI Taxonomy" id="354080"/>
    <lineage>
        <taxon>Eukaryota</taxon>
        <taxon>Fungi</taxon>
        <taxon>Dikarya</taxon>
        <taxon>Ascomycota</taxon>
        <taxon>Pezizomycotina</taxon>
        <taxon>Leotiomycetes</taxon>
        <taxon>Helotiales</taxon>
        <taxon>Tricladiaceae</taxon>
        <taxon>Cudoniella</taxon>
    </lineage>
</organism>
<accession>A0A8H4RG53</accession>
<protein>
    <submittedName>
        <fullName evidence="2">Uncharacterized protein</fullName>
    </submittedName>
</protein>
<name>A0A8H4RG53_9HELO</name>
<evidence type="ECO:0000313" key="2">
    <source>
        <dbReference type="EMBL" id="KAF4629479.1"/>
    </source>
</evidence>
<feature type="compositionally biased region" description="Low complexity" evidence="1">
    <location>
        <begin position="131"/>
        <end position="140"/>
    </location>
</feature>
<evidence type="ECO:0000256" key="1">
    <source>
        <dbReference type="SAM" id="MobiDB-lite"/>
    </source>
</evidence>
<dbReference type="Proteomes" id="UP000566819">
    <property type="component" value="Unassembled WGS sequence"/>
</dbReference>
<proteinExistence type="predicted"/>
<sequence length="184" mass="19963">MNPTSKGGPNVGSKQRKDTSLAAQANISLKYPPVLFMIQLTILAITLVPTSTTSPASKDLFTAYRLAQKRGSSNLVSGIAESALQKSSTRPNEVYGTYIIALLYKAILVKYTHTPCLSHSGGSTYAPKGFSRPGRASSSRRPSRRVADVYPDFQQANKTVRAKATIVDLLAHRTGFAGKNCYWH</sequence>
<gene>
    <name evidence="2" type="ORF">G7Y89_g8671</name>
</gene>
<evidence type="ECO:0000313" key="3">
    <source>
        <dbReference type="Proteomes" id="UP000566819"/>
    </source>
</evidence>
<dbReference type="AlphaFoldDB" id="A0A8H4RG53"/>
<keyword evidence="3" id="KW-1185">Reference proteome</keyword>